<proteinExistence type="predicted"/>
<evidence type="ECO:0000259" key="2">
    <source>
        <dbReference type="Pfam" id="PF14346"/>
    </source>
</evidence>
<dbReference type="Gene3D" id="1.20.1270.390">
    <property type="match status" value="1"/>
</dbReference>
<dbReference type="EMBL" id="CP035704">
    <property type="protein sequence ID" value="QBB72345.1"/>
    <property type="molecule type" value="Genomic_DNA"/>
</dbReference>
<name>A0A411HPD4_9GAMM</name>
<feature type="chain" id="PRO_5019315660" evidence="1">
    <location>
        <begin position="22"/>
        <end position="125"/>
    </location>
</feature>
<accession>A0A411HPD4</accession>
<organism evidence="3 4">
    <name type="scientific">Pseudolysobacter antarcticus</name>
    <dbReference type="NCBI Taxonomy" id="2511995"/>
    <lineage>
        <taxon>Bacteria</taxon>
        <taxon>Pseudomonadati</taxon>
        <taxon>Pseudomonadota</taxon>
        <taxon>Gammaproteobacteria</taxon>
        <taxon>Lysobacterales</taxon>
        <taxon>Rhodanobacteraceae</taxon>
        <taxon>Pseudolysobacter</taxon>
    </lineage>
</organism>
<evidence type="ECO:0000256" key="1">
    <source>
        <dbReference type="SAM" id="SignalP"/>
    </source>
</evidence>
<evidence type="ECO:0000313" key="3">
    <source>
        <dbReference type="EMBL" id="QBB72345.1"/>
    </source>
</evidence>
<dbReference type="AlphaFoldDB" id="A0A411HPD4"/>
<keyword evidence="1" id="KW-0732">Signal</keyword>
<feature type="signal peptide" evidence="1">
    <location>
        <begin position="1"/>
        <end position="21"/>
    </location>
</feature>
<evidence type="ECO:0000313" key="4">
    <source>
        <dbReference type="Proteomes" id="UP000291562"/>
    </source>
</evidence>
<keyword evidence="4" id="KW-1185">Reference proteome</keyword>
<reference evidence="3 4" key="1">
    <citation type="submission" date="2019-01" db="EMBL/GenBank/DDBJ databases">
        <title>Pseudolysobacter antarctica gen. nov., sp. nov., isolated from Fildes Peninsula, Antarctica.</title>
        <authorList>
            <person name="Wei Z."/>
            <person name="Peng F."/>
        </authorList>
    </citation>
    <scope>NUCLEOTIDE SEQUENCE [LARGE SCALE GENOMIC DNA]</scope>
    <source>
        <strain evidence="3 4">AQ6-296</strain>
    </source>
</reference>
<dbReference type="KEGG" id="xbc:ELE36_19320"/>
<protein>
    <submittedName>
        <fullName evidence="3">DUF4398 domain-containing protein</fullName>
    </submittedName>
</protein>
<dbReference type="InterPro" id="IPR025511">
    <property type="entry name" value="DUF4398"/>
</dbReference>
<gene>
    <name evidence="3" type="ORF">ELE36_19320</name>
</gene>
<dbReference type="Proteomes" id="UP000291562">
    <property type="component" value="Chromosome"/>
</dbReference>
<dbReference type="RefSeq" id="WP_129836220.1">
    <property type="nucleotide sequence ID" value="NZ_CP035704.1"/>
</dbReference>
<feature type="domain" description="DUF4398" evidence="2">
    <location>
        <begin position="30"/>
        <end position="105"/>
    </location>
</feature>
<sequence>MIAKTLLLTLMMAALPMAAHALDRKDAERAMTEANAAVESAQRADAAQYAATDLNTSHDMLTNAQAAFDHHHWNDSVFSAENAKADADLATARSRQHRAEQSTAEVEQTVRSLREQLGIAAGGQS</sequence>
<dbReference type="Pfam" id="PF14346">
    <property type="entry name" value="DUF4398"/>
    <property type="match status" value="1"/>
</dbReference>